<dbReference type="InterPro" id="IPR036388">
    <property type="entry name" value="WH-like_DNA-bd_sf"/>
</dbReference>
<keyword evidence="6" id="KW-0238">DNA-binding</keyword>
<dbReference type="InterPro" id="IPR015424">
    <property type="entry name" value="PyrdxlP-dep_Trfase"/>
</dbReference>
<keyword evidence="10" id="KW-1185">Reference proteome</keyword>
<comment type="similarity">
    <text evidence="1">In the C-terminal section; belongs to the class-I pyridoxal-phosphate-dependent aminotransferase family.</text>
</comment>
<dbReference type="GO" id="GO:0008483">
    <property type="term" value="F:transaminase activity"/>
    <property type="evidence" value="ECO:0007669"/>
    <property type="project" value="UniProtKB-KW"/>
</dbReference>
<keyword evidence="4" id="KW-0663">Pyridoxal phosphate</keyword>
<dbReference type="GO" id="GO:0003700">
    <property type="term" value="F:DNA-binding transcription factor activity"/>
    <property type="evidence" value="ECO:0007669"/>
    <property type="project" value="InterPro"/>
</dbReference>
<keyword evidence="2" id="KW-0032">Aminotransferase</keyword>
<dbReference type="PANTHER" id="PTHR46577:SF2">
    <property type="entry name" value="TRANSCRIPTIONAL REGULATORY PROTEIN"/>
    <property type="match status" value="1"/>
</dbReference>
<dbReference type="GO" id="GO:0030170">
    <property type="term" value="F:pyridoxal phosphate binding"/>
    <property type="evidence" value="ECO:0007669"/>
    <property type="project" value="InterPro"/>
</dbReference>
<dbReference type="CDD" id="cd00609">
    <property type="entry name" value="AAT_like"/>
    <property type="match status" value="1"/>
</dbReference>
<name>A0A2S5TE43_9GAMM</name>
<keyword evidence="5" id="KW-0805">Transcription regulation</keyword>
<dbReference type="SUPFAM" id="SSF46785">
    <property type="entry name" value="Winged helix' DNA-binding domain"/>
    <property type="match status" value="1"/>
</dbReference>
<dbReference type="PROSITE" id="PS50949">
    <property type="entry name" value="HTH_GNTR"/>
    <property type="match status" value="1"/>
</dbReference>
<dbReference type="AlphaFoldDB" id="A0A2S5TE43"/>
<evidence type="ECO:0000256" key="6">
    <source>
        <dbReference type="ARBA" id="ARBA00023125"/>
    </source>
</evidence>
<proteinExistence type="inferred from homology"/>
<dbReference type="InterPro" id="IPR051446">
    <property type="entry name" value="HTH_trans_reg/aminotransferase"/>
</dbReference>
<evidence type="ECO:0000313" key="10">
    <source>
        <dbReference type="Proteomes" id="UP000238220"/>
    </source>
</evidence>
<dbReference type="Gene3D" id="3.90.1150.10">
    <property type="entry name" value="Aspartate Aminotransferase, domain 1"/>
    <property type="match status" value="1"/>
</dbReference>
<dbReference type="InterPro" id="IPR015422">
    <property type="entry name" value="PyrdxlP-dep_Trfase_small"/>
</dbReference>
<dbReference type="InterPro" id="IPR004839">
    <property type="entry name" value="Aminotransferase_I/II_large"/>
</dbReference>
<evidence type="ECO:0000256" key="3">
    <source>
        <dbReference type="ARBA" id="ARBA00022679"/>
    </source>
</evidence>
<sequence length="471" mass="52582">MTLYKAYAEDLAEMIERGALKAGQRMPSVREASRHRGLSVVTVLKAYHWLEARGLIVARERSGYYVGSRPQAYPPQPAASRSATVSTAVKKGDLIFEVLDAVQKRVVVPLGSAFPSPLLFPLQSLYRSLNRSVRHLDPWRTVTDLAPGNWELRRQISLRYHIDGMEIAPDELVITDGAMEGLNLCLQAVTRPGDAVVIESPTFYVALQALERLGLRAIEVATHPGEGIDLAELEAVLRQQRPAACWLMPNFQNPTGALMPDARKEQLVSLLERYRVPMIEDDVYGELYYASTRPKPAKAFDRSGNVLHCSSFSKCLAPGYRIGWTAPGRHAAAVRRLKLGTTLSAAIPSQLALANYLEGAGYDRHLRRLRDALFVERDAMINAIREFFPRGTRVTRPEGGYFLWVELPRGTDSLELHRRALRQGISIAPGAIFSARDRYAHCLRLNYGHPQDRRVLRALRTLGQLALDCGP</sequence>
<protein>
    <submittedName>
        <fullName evidence="9">GntR family transcriptional regulator</fullName>
    </submittedName>
</protein>
<dbReference type="RefSeq" id="WP_104230857.1">
    <property type="nucleotide sequence ID" value="NZ_PSNW01000007.1"/>
</dbReference>
<dbReference type="Gene3D" id="1.10.10.10">
    <property type="entry name" value="Winged helix-like DNA-binding domain superfamily/Winged helix DNA-binding domain"/>
    <property type="match status" value="1"/>
</dbReference>
<dbReference type="Pfam" id="PF00392">
    <property type="entry name" value="GntR"/>
    <property type="match status" value="1"/>
</dbReference>
<evidence type="ECO:0000256" key="5">
    <source>
        <dbReference type="ARBA" id="ARBA00023015"/>
    </source>
</evidence>
<evidence type="ECO:0000313" key="9">
    <source>
        <dbReference type="EMBL" id="PPE73261.1"/>
    </source>
</evidence>
<dbReference type="Proteomes" id="UP000238220">
    <property type="component" value="Unassembled WGS sequence"/>
</dbReference>
<keyword evidence="3" id="KW-0808">Transferase</keyword>
<comment type="caution">
    <text evidence="9">The sequence shown here is derived from an EMBL/GenBank/DDBJ whole genome shotgun (WGS) entry which is preliminary data.</text>
</comment>
<accession>A0A2S5TE43</accession>
<evidence type="ECO:0000256" key="1">
    <source>
        <dbReference type="ARBA" id="ARBA00005384"/>
    </source>
</evidence>
<dbReference type="Pfam" id="PF00155">
    <property type="entry name" value="Aminotran_1_2"/>
    <property type="match status" value="1"/>
</dbReference>
<evidence type="ECO:0000259" key="8">
    <source>
        <dbReference type="PROSITE" id="PS50949"/>
    </source>
</evidence>
<dbReference type="InterPro" id="IPR036390">
    <property type="entry name" value="WH_DNA-bd_sf"/>
</dbReference>
<evidence type="ECO:0000256" key="7">
    <source>
        <dbReference type="ARBA" id="ARBA00023163"/>
    </source>
</evidence>
<gene>
    <name evidence="9" type="ORF">C3942_13375</name>
</gene>
<dbReference type="EMBL" id="PSNW01000007">
    <property type="protein sequence ID" value="PPE73261.1"/>
    <property type="molecule type" value="Genomic_DNA"/>
</dbReference>
<dbReference type="InterPro" id="IPR000524">
    <property type="entry name" value="Tscrpt_reg_HTH_GntR"/>
</dbReference>
<dbReference type="Gene3D" id="3.40.640.10">
    <property type="entry name" value="Type I PLP-dependent aspartate aminotransferase-like (Major domain)"/>
    <property type="match status" value="1"/>
</dbReference>
<dbReference type="CDD" id="cd07377">
    <property type="entry name" value="WHTH_GntR"/>
    <property type="match status" value="1"/>
</dbReference>
<dbReference type="GO" id="GO:0003677">
    <property type="term" value="F:DNA binding"/>
    <property type="evidence" value="ECO:0007669"/>
    <property type="project" value="UniProtKB-KW"/>
</dbReference>
<organism evidence="9 10">
    <name type="scientific">Solimonas fluminis</name>
    <dbReference type="NCBI Taxonomy" id="2086571"/>
    <lineage>
        <taxon>Bacteria</taxon>
        <taxon>Pseudomonadati</taxon>
        <taxon>Pseudomonadota</taxon>
        <taxon>Gammaproteobacteria</taxon>
        <taxon>Nevskiales</taxon>
        <taxon>Nevskiaceae</taxon>
        <taxon>Solimonas</taxon>
    </lineage>
</organism>
<dbReference type="SUPFAM" id="SSF53383">
    <property type="entry name" value="PLP-dependent transferases"/>
    <property type="match status" value="1"/>
</dbReference>
<dbReference type="SMART" id="SM00345">
    <property type="entry name" value="HTH_GNTR"/>
    <property type="match status" value="1"/>
</dbReference>
<feature type="domain" description="HTH gntR-type" evidence="8">
    <location>
        <begin position="1"/>
        <end position="69"/>
    </location>
</feature>
<dbReference type="PANTHER" id="PTHR46577">
    <property type="entry name" value="HTH-TYPE TRANSCRIPTIONAL REGULATORY PROTEIN GABR"/>
    <property type="match status" value="1"/>
</dbReference>
<evidence type="ECO:0000256" key="4">
    <source>
        <dbReference type="ARBA" id="ARBA00022898"/>
    </source>
</evidence>
<reference evidence="9 10" key="1">
    <citation type="submission" date="2018-02" db="EMBL/GenBank/DDBJ databases">
        <title>Genome sequencing of Solimonas sp. HR-BB.</title>
        <authorList>
            <person name="Lee Y."/>
            <person name="Jeon C.O."/>
        </authorList>
    </citation>
    <scope>NUCLEOTIDE SEQUENCE [LARGE SCALE GENOMIC DNA]</scope>
    <source>
        <strain evidence="9 10">HR-BB</strain>
    </source>
</reference>
<keyword evidence="7" id="KW-0804">Transcription</keyword>
<dbReference type="InterPro" id="IPR015421">
    <property type="entry name" value="PyrdxlP-dep_Trfase_major"/>
</dbReference>
<dbReference type="FunFam" id="3.40.640.10:FF:000023">
    <property type="entry name" value="Transcriptional regulator, GntR family"/>
    <property type="match status" value="1"/>
</dbReference>
<dbReference type="OrthoDB" id="9804020at2"/>
<evidence type="ECO:0000256" key="2">
    <source>
        <dbReference type="ARBA" id="ARBA00022576"/>
    </source>
</evidence>